<comment type="caution">
    <text evidence="9">The sequence shown here is derived from an EMBL/GenBank/DDBJ whole genome shotgun (WGS) entry which is preliminary data.</text>
</comment>
<organism evidence="9 10">
    <name type="scientific">Rhizoctonia solani</name>
    <dbReference type="NCBI Taxonomy" id="456999"/>
    <lineage>
        <taxon>Eukaryota</taxon>
        <taxon>Fungi</taxon>
        <taxon>Dikarya</taxon>
        <taxon>Basidiomycota</taxon>
        <taxon>Agaricomycotina</taxon>
        <taxon>Agaricomycetes</taxon>
        <taxon>Cantharellales</taxon>
        <taxon>Ceratobasidiaceae</taxon>
        <taxon>Rhizoctonia</taxon>
    </lineage>
</organism>
<comment type="similarity">
    <text evidence="3">Belongs to the PurH family.</text>
</comment>
<evidence type="ECO:0000256" key="4">
    <source>
        <dbReference type="ARBA" id="ARBA00022679"/>
    </source>
</evidence>
<dbReference type="EMBL" id="CAJMWZ010000158">
    <property type="protein sequence ID" value="CAE6412026.1"/>
    <property type="molecule type" value="Genomic_DNA"/>
</dbReference>
<feature type="non-terminal residue" evidence="9">
    <location>
        <position position="1"/>
    </location>
</feature>
<feature type="domain" description="MGS-like" evidence="8">
    <location>
        <begin position="342"/>
        <end position="490"/>
    </location>
</feature>
<evidence type="ECO:0000313" key="10">
    <source>
        <dbReference type="Proteomes" id="UP000663850"/>
    </source>
</evidence>
<evidence type="ECO:0000256" key="2">
    <source>
        <dbReference type="ARBA" id="ARBA00004954"/>
    </source>
</evidence>
<dbReference type="InterPro" id="IPR036914">
    <property type="entry name" value="MGS-like_dom_sf"/>
</dbReference>
<dbReference type="InterPro" id="IPR007206">
    <property type="entry name" value="Protein_HGH1_C"/>
</dbReference>
<dbReference type="InterPro" id="IPR024051">
    <property type="entry name" value="AICAR_Tfase_dup_dom_sf"/>
</dbReference>
<dbReference type="GO" id="GO:0005829">
    <property type="term" value="C:cytosol"/>
    <property type="evidence" value="ECO:0007669"/>
    <property type="project" value="TreeGrafter"/>
</dbReference>
<dbReference type="UniPathway" id="UPA00074">
    <property type="reaction ID" value="UER00133"/>
</dbReference>
<dbReference type="Gene3D" id="3.40.50.1380">
    <property type="entry name" value="Methylglyoxal synthase-like domain"/>
    <property type="match status" value="1"/>
</dbReference>
<sequence>MVLSNMTVNPNVIQTLLSLKIQLENDHPVASRASTAPVPTPTGPIRTREENAIFLLVDAFVDAAAVPGESKEGRKRKGDLHFLASVFANITVAPAGRLALLSLRSETSEFALAKLLSFTEHPDTIRRGGVASTLKNCAFHSPAHLAMLRPEDEMIAIPPSTEEGKGMNLLSFLLLPLAGPEEFDLEDVDKLPVSVQFLPDTKKREPDQFIRLTHIETLLLLCTTRLAREFMRANGVYEVVQKMHETEQSPPVVEHIERLVNLLKRDEGPDTAIEEVPLEVAEPKTDAAEVKKGSNDDDDEIRRINFDLIYIWWSQSASFCSQPLHTRYGSAHRQLSDASSSISLSDLEYIALLSVYDKSNLLDLAKGLKESGVRLLGSGGTAKQIREASIEINDVSDITKAPEMLGGRVKTLHPAVHGGILARSIPSDQADLTAQAISPISIVVCNLYPFGATVAKPDCTLANAVEDIDIGGVTLLRAAAKNHERVIVLSDPADYAEFLDAWKSGNGTISSSLRNKFALKAFEMTSAYDSAISGYFREQYASSDLSPEQLAGEVQRTPLRYGANPHQKPAQAFVTKGKLPFKGALAGSPGYINLLDALNAYALVSELQEALQLPAAASFKHVSPAGAAVGLELNDVEKIVYGVEDLKEPLTPLACAYARARGADRMSSFGDFIALSAPCDLATAKIISREVSDGVIAPGYSEEALEVLKKKKAGEYCVLEMDPTYVPEKSETRQVFGISLQQNRNDAKITPELFSNIVSANKDLPRQAVIDLIVATLALKYTQSNSVAYALRGSIIGLGAGQQSRIHCTRLAGSKADNW</sequence>
<dbReference type="InterPro" id="IPR002695">
    <property type="entry name" value="PurH-like"/>
</dbReference>
<dbReference type="FunFam" id="3.40.50.1380:FF:000003">
    <property type="entry name" value="Bifunctional purine biosynthesis protein"/>
    <property type="match status" value="1"/>
</dbReference>
<evidence type="ECO:0000256" key="6">
    <source>
        <dbReference type="ARBA" id="ARBA00022801"/>
    </source>
</evidence>
<dbReference type="SMART" id="SM00851">
    <property type="entry name" value="MGS"/>
    <property type="match status" value="1"/>
</dbReference>
<dbReference type="CDD" id="cd01421">
    <property type="entry name" value="IMPCH"/>
    <property type="match status" value="1"/>
</dbReference>
<evidence type="ECO:0000256" key="1">
    <source>
        <dbReference type="ARBA" id="ARBA00004844"/>
    </source>
</evidence>
<comment type="pathway">
    <text evidence="2">Purine metabolism; IMP biosynthesis via de novo pathway; 5-formamido-1-(5-phospho-D-ribosyl)imidazole-4-carboxamide from 5-amino-1-(5-phospho-D-ribosyl)imidazole-4-carboxamide (10-formyl THF route): step 1/1.</text>
</comment>
<keyword evidence="5" id="KW-0658">Purine biosynthesis</keyword>
<dbReference type="PROSITE" id="PS51855">
    <property type="entry name" value="MGS"/>
    <property type="match status" value="1"/>
</dbReference>
<dbReference type="Pfam" id="PF04063">
    <property type="entry name" value="DUF383"/>
    <property type="match status" value="1"/>
</dbReference>
<protein>
    <recommendedName>
        <fullName evidence="8">MGS-like domain-containing protein</fullName>
    </recommendedName>
</protein>
<dbReference type="Gene3D" id="3.40.140.20">
    <property type="match status" value="2"/>
</dbReference>
<dbReference type="PANTHER" id="PTHR11692:SF0">
    <property type="entry name" value="BIFUNCTIONAL PURINE BIOSYNTHESIS PROTEIN ATIC"/>
    <property type="match status" value="1"/>
</dbReference>
<dbReference type="InterPro" id="IPR007205">
    <property type="entry name" value="Protein_HGH1_N"/>
</dbReference>
<reference evidence="9" key="1">
    <citation type="submission" date="2021-01" db="EMBL/GenBank/DDBJ databases">
        <authorList>
            <person name="Kaushik A."/>
        </authorList>
    </citation>
    <scope>NUCLEOTIDE SEQUENCE</scope>
    <source>
        <strain evidence="9">Type strain: AG8-Rh-89/</strain>
    </source>
</reference>
<dbReference type="GO" id="GO:0006189">
    <property type="term" value="P:'de novo' IMP biosynthetic process"/>
    <property type="evidence" value="ECO:0007669"/>
    <property type="project" value="UniProtKB-UniPathway"/>
</dbReference>
<dbReference type="Pfam" id="PF04064">
    <property type="entry name" value="DUF384"/>
    <property type="match status" value="1"/>
</dbReference>
<proteinExistence type="inferred from homology"/>
<evidence type="ECO:0000313" key="9">
    <source>
        <dbReference type="EMBL" id="CAE6412026.1"/>
    </source>
</evidence>
<evidence type="ECO:0000256" key="7">
    <source>
        <dbReference type="ARBA" id="ARBA00023268"/>
    </source>
</evidence>
<dbReference type="Pfam" id="PF02142">
    <property type="entry name" value="MGS"/>
    <property type="match status" value="1"/>
</dbReference>
<evidence type="ECO:0000256" key="3">
    <source>
        <dbReference type="ARBA" id="ARBA00007667"/>
    </source>
</evidence>
<dbReference type="InterPro" id="IPR011607">
    <property type="entry name" value="MGS-like_dom"/>
</dbReference>
<dbReference type="SMART" id="SM00798">
    <property type="entry name" value="AICARFT_IMPCHas"/>
    <property type="match status" value="1"/>
</dbReference>
<comment type="pathway">
    <text evidence="1">Purine metabolism; IMP biosynthesis via de novo pathway; IMP from 5-formamido-1-(5-phospho-D-ribosyl)imidazole-4-carboxamide: step 1/1.</text>
</comment>
<dbReference type="PANTHER" id="PTHR11692">
    <property type="entry name" value="BIFUNCTIONAL PURINE BIOSYNTHESIS PROTEIN PURH"/>
    <property type="match status" value="1"/>
</dbReference>
<dbReference type="SUPFAM" id="SSF53927">
    <property type="entry name" value="Cytidine deaminase-like"/>
    <property type="match status" value="1"/>
</dbReference>
<name>A0A8H2WYT3_9AGAM</name>
<dbReference type="SUPFAM" id="SSF52335">
    <property type="entry name" value="Methylglyoxal synthase-like"/>
    <property type="match status" value="1"/>
</dbReference>
<dbReference type="Proteomes" id="UP000663850">
    <property type="component" value="Unassembled WGS sequence"/>
</dbReference>
<dbReference type="InterPro" id="IPR016193">
    <property type="entry name" value="Cytidine_deaminase-like"/>
</dbReference>
<dbReference type="Pfam" id="PF01808">
    <property type="entry name" value="AICARFT_IMPCHas"/>
    <property type="match status" value="1"/>
</dbReference>
<dbReference type="GO" id="GO:0003937">
    <property type="term" value="F:IMP cyclohydrolase activity"/>
    <property type="evidence" value="ECO:0007669"/>
    <property type="project" value="InterPro"/>
</dbReference>
<evidence type="ECO:0000259" key="8">
    <source>
        <dbReference type="PROSITE" id="PS51855"/>
    </source>
</evidence>
<accession>A0A8H2WYT3</accession>
<dbReference type="FunFam" id="3.40.140.20:FF:000003">
    <property type="entry name" value="Bifunctional purine biosynthesis protein"/>
    <property type="match status" value="1"/>
</dbReference>
<dbReference type="GO" id="GO:0004643">
    <property type="term" value="F:phosphoribosylaminoimidazolecarboxamide formyltransferase activity"/>
    <property type="evidence" value="ECO:0007669"/>
    <property type="project" value="InterPro"/>
</dbReference>
<dbReference type="AlphaFoldDB" id="A0A8H2WYT3"/>
<evidence type="ECO:0000256" key="5">
    <source>
        <dbReference type="ARBA" id="ARBA00022755"/>
    </source>
</evidence>
<dbReference type="NCBIfam" id="TIGR00355">
    <property type="entry name" value="purH"/>
    <property type="match status" value="1"/>
</dbReference>
<keyword evidence="6" id="KW-0378">Hydrolase</keyword>
<keyword evidence="7" id="KW-0511">Multifunctional enzyme</keyword>
<keyword evidence="4" id="KW-0808">Transferase</keyword>
<gene>
    <name evidence="9" type="ORF">RDB_LOCUS2013</name>
</gene>